<dbReference type="NCBIfam" id="TIGR01643">
    <property type="entry name" value="YD_repeat_2x"/>
    <property type="match status" value="13"/>
</dbReference>
<dbReference type="Pfam" id="PF05593">
    <property type="entry name" value="RHS_repeat"/>
    <property type="match status" value="4"/>
</dbReference>
<feature type="domain" description="Teneurin-like YD-shell" evidence="7">
    <location>
        <begin position="610"/>
        <end position="787"/>
    </location>
</feature>
<dbReference type="Pfam" id="PF25023">
    <property type="entry name" value="TEN_YD-shell"/>
    <property type="match status" value="3"/>
</dbReference>
<dbReference type="Gene3D" id="2.180.10.10">
    <property type="entry name" value="RHS repeat-associated core"/>
    <property type="match status" value="4"/>
</dbReference>
<feature type="region of interest" description="Disordered" evidence="4">
    <location>
        <begin position="331"/>
        <end position="388"/>
    </location>
</feature>
<dbReference type="InterPro" id="IPR056823">
    <property type="entry name" value="TEN-like_YD-shell"/>
</dbReference>
<dbReference type="InterPro" id="IPR045351">
    <property type="entry name" value="DUF6531"/>
</dbReference>
<keyword evidence="3" id="KW-0677">Repeat</keyword>
<accession>A0A919YL89</accession>
<dbReference type="InterPro" id="IPR050708">
    <property type="entry name" value="T6SS_VgrG/RHS"/>
</dbReference>
<feature type="region of interest" description="Disordered" evidence="4">
    <location>
        <begin position="203"/>
        <end position="296"/>
    </location>
</feature>
<keyword evidence="9" id="KW-1185">Reference proteome</keyword>
<comment type="subcellular location">
    <subcellularLocation>
        <location evidence="1">Secreted</location>
    </subcellularLocation>
</comment>
<feature type="domain" description="Pre-toxin TG" evidence="5">
    <location>
        <begin position="102"/>
        <end position="158"/>
    </location>
</feature>
<dbReference type="InterPro" id="IPR006530">
    <property type="entry name" value="YD"/>
</dbReference>
<comment type="caution">
    <text evidence="8">The sequence shown here is derived from an EMBL/GenBank/DDBJ whole genome shotgun (WGS) entry which is preliminary data.</text>
</comment>
<reference evidence="8 9" key="1">
    <citation type="submission" date="2021-03" db="EMBL/GenBank/DDBJ databases">
        <title>Antimicrobial resistance genes in bacteria isolated from Japanese honey, and their potential for conferring macrolide and lincosamide resistance in the American foulbrood pathogen Paenibacillus larvae.</title>
        <authorList>
            <person name="Okamoto M."/>
            <person name="Kumagai M."/>
            <person name="Kanamori H."/>
            <person name="Takamatsu D."/>
        </authorList>
    </citation>
    <scope>NUCLEOTIDE SEQUENCE [LARGE SCALE GENOMIC DNA]</scope>
    <source>
        <strain evidence="8 9">J34TS1</strain>
    </source>
</reference>
<evidence type="ECO:0000313" key="9">
    <source>
        <dbReference type="Proteomes" id="UP000682811"/>
    </source>
</evidence>
<dbReference type="InterPro" id="IPR027797">
    <property type="entry name" value="PT-TG_dom"/>
</dbReference>
<evidence type="ECO:0000259" key="6">
    <source>
        <dbReference type="Pfam" id="PF20148"/>
    </source>
</evidence>
<name>A0A919YL89_9BACL</name>
<gene>
    <name evidence="8" type="ORF">J34TS1_63430</name>
</gene>
<dbReference type="NCBIfam" id="TIGR03696">
    <property type="entry name" value="Rhs_assc_core"/>
    <property type="match status" value="1"/>
</dbReference>
<dbReference type="GO" id="GO:0005576">
    <property type="term" value="C:extracellular region"/>
    <property type="evidence" value="ECO:0007669"/>
    <property type="project" value="UniProtKB-SubCell"/>
</dbReference>
<dbReference type="Pfam" id="PF20148">
    <property type="entry name" value="DUF6531"/>
    <property type="match status" value="1"/>
</dbReference>
<dbReference type="PANTHER" id="PTHR32305">
    <property type="match status" value="1"/>
</dbReference>
<evidence type="ECO:0000259" key="7">
    <source>
        <dbReference type="Pfam" id="PF25023"/>
    </source>
</evidence>
<evidence type="ECO:0000313" key="8">
    <source>
        <dbReference type="EMBL" id="GIO51578.1"/>
    </source>
</evidence>
<feature type="compositionally biased region" description="Polar residues" evidence="4">
    <location>
        <begin position="337"/>
        <end position="382"/>
    </location>
</feature>
<feature type="domain" description="Teneurin-like YD-shell" evidence="7">
    <location>
        <begin position="958"/>
        <end position="1090"/>
    </location>
</feature>
<dbReference type="InterPro" id="IPR031325">
    <property type="entry name" value="RHS_repeat"/>
</dbReference>
<evidence type="ECO:0000256" key="3">
    <source>
        <dbReference type="ARBA" id="ARBA00022737"/>
    </source>
</evidence>
<dbReference type="PANTHER" id="PTHR32305:SF15">
    <property type="entry name" value="PROTEIN RHSA-RELATED"/>
    <property type="match status" value="1"/>
</dbReference>
<feature type="domain" description="DUF6531" evidence="6">
    <location>
        <begin position="385"/>
        <end position="441"/>
    </location>
</feature>
<feature type="domain" description="Teneurin-like YD-shell" evidence="7">
    <location>
        <begin position="1233"/>
        <end position="1495"/>
    </location>
</feature>
<evidence type="ECO:0000256" key="1">
    <source>
        <dbReference type="ARBA" id="ARBA00004613"/>
    </source>
</evidence>
<protein>
    <submittedName>
        <fullName evidence="8">Uncharacterized protein</fullName>
    </submittedName>
</protein>
<organism evidence="8 9">
    <name type="scientific">Paenibacillus azoreducens</name>
    <dbReference type="NCBI Taxonomy" id="116718"/>
    <lineage>
        <taxon>Bacteria</taxon>
        <taxon>Bacillati</taxon>
        <taxon>Bacillota</taxon>
        <taxon>Bacilli</taxon>
        <taxon>Bacillales</taxon>
        <taxon>Paenibacillaceae</taxon>
        <taxon>Paenibacillus</taxon>
    </lineage>
</organism>
<evidence type="ECO:0000256" key="2">
    <source>
        <dbReference type="ARBA" id="ARBA00022525"/>
    </source>
</evidence>
<feature type="compositionally biased region" description="Basic and acidic residues" evidence="4">
    <location>
        <begin position="209"/>
        <end position="226"/>
    </location>
</feature>
<feature type="compositionally biased region" description="Basic and acidic residues" evidence="4">
    <location>
        <begin position="262"/>
        <end position="278"/>
    </location>
</feature>
<dbReference type="EMBL" id="BORT01000058">
    <property type="protein sequence ID" value="GIO51578.1"/>
    <property type="molecule type" value="Genomic_DNA"/>
</dbReference>
<dbReference type="Pfam" id="PF14449">
    <property type="entry name" value="PT-TG"/>
    <property type="match status" value="1"/>
</dbReference>
<evidence type="ECO:0000256" key="4">
    <source>
        <dbReference type="SAM" id="MobiDB-lite"/>
    </source>
</evidence>
<evidence type="ECO:0000259" key="5">
    <source>
        <dbReference type="Pfam" id="PF14449"/>
    </source>
</evidence>
<sequence length="1648" mass="184530">MKIEVDVSSLKQTGRSLKSAANEIEYIQSSLQRAMSQLTMESRRRPEVDSTFRMISQRLSELKEEMDELSNFSERKGEQFADDDAYGQKIETGKWWEIFKAGASMVLDFVPIIGNAKGLIEAVTGRDLITGDKLAPWERALAVAGPLGKGVRNTAKVVRFADEVVEGVTFVAKHGDDVAGLAKKTERAAEAAVDIKRAEQTAEAASNAKKAEHAAEATGDMRRAEHGAQTAGSGKQAEHASVATGDMRKAEHGAQTAGSGKQGEHAAEASGDMRKPEHSANAAGSGKHAGDTVKSSEGLSKDALAAGLGAGAGGAAVATGAHMLGSSAKKTAGTVKNAASETSRNATELSKSSVPKTGDTTKVSFTTETKQSQNLTSRNTKSCGGDPIHMGTGDQFIDHTAIRLYGASTWPFIMHYHSGLLQESEMGAAWTHNYAMRLIKSGEMPFGSGSLTLYWNAARRNRYILGEDGVYRTEDIDAKWDELHSDGDGYRLICRKTQEVYVFSKEGILLKHINAEGHTLKIDHNGMGYTERLTDEITGRSLDFHYNSRGLLAKVEDTERTLSFEYNEQNQMIRFTDPNGHRTDISCDAEGRIMSTVVEGEVQFENTFDEHHRIVAQSNGEGHVMRLAYDDEILPGSIVTILTNALGHQTKYVHDARCLLTEIEYPDGSKINYTYNEHGQEESRVYSDGRAEYNRYDDQGRLNQYTDELGHITSFDYNERGQLVRLVDAEQHETKYHYDEMHRLVRVTRHDGSYSETEYNGQGLKSSYRDFNGAIRQFIYKENGDLEAWEDAEGRRTMVELDGAGRVAVLVDALGGRAVREYDGNDNLIRAQNALGHTWQYEYDANDRLLRSQHPSGGETRYIYTATGKLASVTDPLQQTAQYVYDEEDQLVTEMDPLGNKTSLEYDKVGRLISVIDPLDRTTQYQYDAAGRLQAVIDGEGRLVRQLTYDQAGNPIAVMNGLGHTTSYRFNHLHQVTEVMDAAGRVTRYKYDELSRLTEVVEAEQAVYRQEYDGEDRQISYTDANHNRTELRYDRTGLLTEEKNASGNAILFTYDLRGLLSSRINGRKQSTAYSYDMAGRLTRFKDDAGEIALNYDEDGRVISLAEGESVLSRVYDKAGRLIASTDTLGYTIRYAYDAAGRLTMLTYPDGKTVEYRYNAAGEMVEVKDWRERLTRYSYDQSGKLVETIRANGSREKRRYDAAGQLTKLTDQTALGMMLQQFRLTYNEIGQIIQEEDKQYTYDRLRRLISGAYKGRIHTYQYDLGGNLTQSTDTETGQVSSYQYASDNRLQSLGDHPVEMDADGNLLYASNGESMSSYEYDARNRLVKSGKIRYTYNMLGTRTSVSWKGKTTQYVVDDLGELSRVLMELDEQGKPIAYYVYGLGLIGREDAAGNYASYHSDIRGSTTLLTDEQCRVTDRYTYGIYGEIEHHEGHTRQPFQYNGRDGVMTDPNGLYYMRARYYDPALKRFLNRDVIQGDLTDGQTLNRYAYVNGDPVSYVDPLGLFKCPTEGTGEGLTRSTGRSTGSIDPVKFDRMKKAFEKQGGVIDQSDEAIRYLDYRGAEAVTWNEKTIQLRQNPTTSAVFEEFIHTAQYRAGKIPDQTPRTVLTVEIEAAEKLINYRKAYGIPNVETRATIERLRRMRQELDELGK</sequence>
<proteinExistence type="predicted"/>
<dbReference type="RefSeq" id="WP_212981555.1">
    <property type="nucleotide sequence ID" value="NZ_AP025343.1"/>
</dbReference>
<dbReference type="Proteomes" id="UP000682811">
    <property type="component" value="Unassembled WGS sequence"/>
</dbReference>
<dbReference type="InterPro" id="IPR022385">
    <property type="entry name" value="Rhs_assc_core"/>
</dbReference>
<keyword evidence="2" id="KW-0964">Secreted</keyword>